<dbReference type="GO" id="GO:0000160">
    <property type="term" value="P:phosphorelay signal transduction system"/>
    <property type="evidence" value="ECO:0007669"/>
    <property type="project" value="InterPro"/>
</dbReference>
<evidence type="ECO:0000256" key="5">
    <source>
        <dbReference type="ARBA" id="ARBA00023163"/>
    </source>
</evidence>
<proteinExistence type="predicted"/>
<reference evidence="9 10" key="1">
    <citation type="journal article" date="2019" name="Nat. Microbiol.">
        <title>Mediterranean grassland soil C-N compound turnover is dependent on rainfall and depth, and is mediated by genomically divergent microorganisms.</title>
        <authorList>
            <person name="Diamond S."/>
            <person name="Andeer P.F."/>
            <person name="Li Z."/>
            <person name="Crits-Christoph A."/>
            <person name="Burstein D."/>
            <person name="Anantharaman K."/>
            <person name="Lane K.R."/>
            <person name="Thomas B.C."/>
            <person name="Pan C."/>
            <person name="Northen T.R."/>
            <person name="Banfield J.F."/>
        </authorList>
    </citation>
    <scope>NUCLEOTIDE SEQUENCE [LARGE SCALE GENOMIC DNA]</scope>
    <source>
        <strain evidence="9">WS_8</strain>
    </source>
</reference>
<evidence type="ECO:0000256" key="3">
    <source>
        <dbReference type="ARBA" id="ARBA00023015"/>
    </source>
</evidence>
<dbReference type="GO" id="GO:0005524">
    <property type="term" value="F:ATP binding"/>
    <property type="evidence" value="ECO:0007669"/>
    <property type="project" value="UniProtKB-KW"/>
</dbReference>
<gene>
    <name evidence="9" type="ORF">E6K78_04025</name>
</gene>
<feature type="domain" description="Sigma-54 factor interaction" evidence="7">
    <location>
        <begin position="146"/>
        <end position="369"/>
    </location>
</feature>
<sequence length="455" mass="50859">MHRDKPTVLVVDRECDATRALIAFLRQSGFSVLWAHDDESAFHVLDEERPDCLVAELHMRRIDGFAVLRRARERNAELCAVVVTEGGDIEKAVEAMRQGAYDFQVKPLHLEKLLEVLRRGLEHQRLVARAAEAEERLDRQFRIGRLVGRSRPIARVLEQIRHLASSQATVLIEGEAGTGKGVVAQTIHQTSPRKGERFVWMSCGALAPGAIEGELFGQQGSHPTPGRLELADGGTLFLDEIDKAPPGAQLKLLRLVQNREFERVGGHERLRADVRLIAASHLSLAAEVESGRFREDLYQRLGAVRISMPPLRERSEDVPLLVECFLRELNRDHRRKVTGVTRGLLERLTRMPWPGNVRELRAAIEGMVAFAEGRRPLDLSDLPEALREPESAGDAVRVIVGMTVEEAERALIAATLRHTGHDKPRAAAMLRIGLRTLYRKAKQYGIRSPGGRPPP</sequence>
<dbReference type="Gene3D" id="3.40.50.2300">
    <property type="match status" value="1"/>
</dbReference>
<comment type="caution">
    <text evidence="6">Lacks conserved residue(s) required for the propagation of feature annotation.</text>
</comment>
<organism evidence="9 10">
    <name type="scientific">Eiseniibacteriota bacterium</name>
    <dbReference type="NCBI Taxonomy" id="2212470"/>
    <lineage>
        <taxon>Bacteria</taxon>
        <taxon>Candidatus Eiseniibacteriota</taxon>
    </lineage>
</organism>
<dbReference type="PANTHER" id="PTHR32071">
    <property type="entry name" value="TRANSCRIPTIONAL REGULATORY PROTEIN"/>
    <property type="match status" value="1"/>
</dbReference>
<dbReference type="InterPro" id="IPR009057">
    <property type="entry name" value="Homeodomain-like_sf"/>
</dbReference>
<evidence type="ECO:0000313" key="10">
    <source>
        <dbReference type="Proteomes" id="UP000316609"/>
    </source>
</evidence>
<keyword evidence="1" id="KW-0547">Nucleotide-binding</keyword>
<dbReference type="InterPro" id="IPR058031">
    <property type="entry name" value="AAA_lid_NorR"/>
</dbReference>
<dbReference type="InterPro" id="IPR003593">
    <property type="entry name" value="AAA+_ATPase"/>
</dbReference>
<dbReference type="PROSITE" id="PS50045">
    <property type="entry name" value="SIGMA54_INTERACT_4"/>
    <property type="match status" value="1"/>
</dbReference>
<dbReference type="SUPFAM" id="SSF46689">
    <property type="entry name" value="Homeodomain-like"/>
    <property type="match status" value="1"/>
</dbReference>
<dbReference type="InterPro" id="IPR027417">
    <property type="entry name" value="P-loop_NTPase"/>
</dbReference>
<dbReference type="PROSITE" id="PS00688">
    <property type="entry name" value="SIGMA54_INTERACT_3"/>
    <property type="match status" value="1"/>
</dbReference>
<accession>A0A538TVL5</accession>
<keyword evidence="3" id="KW-0805">Transcription regulation</keyword>
<dbReference type="PROSITE" id="PS00676">
    <property type="entry name" value="SIGMA54_INTERACT_2"/>
    <property type="match status" value="1"/>
</dbReference>
<dbReference type="PROSITE" id="PS50110">
    <property type="entry name" value="RESPONSE_REGULATORY"/>
    <property type="match status" value="1"/>
</dbReference>
<dbReference type="Pfam" id="PF00072">
    <property type="entry name" value="Response_reg"/>
    <property type="match status" value="1"/>
</dbReference>
<dbReference type="Gene3D" id="1.10.10.60">
    <property type="entry name" value="Homeodomain-like"/>
    <property type="match status" value="1"/>
</dbReference>
<protein>
    <submittedName>
        <fullName evidence="9">Sigma-54-dependent Fis family transcriptional regulator</fullName>
    </submittedName>
</protein>
<keyword evidence="5" id="KW-0804">Transcription</keyword>
<dbReference type="InterPro" id="IPR002078">
    <property type="entry name" value="Sigma_54_int"/>
</dbReference>
<dbReference type="Gene3D" id="1.10.8.60">
    <property type="match status" value="1"/>
</dbReference>
<dbReference type="CDD" id="cd00009">
    <property type="entry name" value="AAA"/>
    <property type="match status" value="1"/>
</dbReference>
<keyword evidence="2" id="KW-0067">ATP-binding</keyword>
<dbReference type="Gene3D" id="3.40.50.300">
    <property type="entry name" value="P-loop containing nucleotide triphosphate hydrolases"/>
    <property type="match status" value="1"/>
</dbReference>
<dbReference type="SMART" id="SM00382">
    <property type="entry name" value="AAA"/>
    <property type="match status" value="1"/>
</dbReference>
<name>A0A538TVL5_UNCEI</name>
<feature type="domain" description="Response regulatory" evidence="8">
    <location>
        <begin position="7"/>
        <end position="121"/>
    </location>
</feature>
<dbReference type="InterPro" id="IPR011006">
    <property type="entry name" value="CheY-like_superfamily"/>
</dbReference>
<dbReference type="Pfam" id="PF25601">
    <property type="entry name" value="AAA_lid_14"/>
    <property type="match status" value="1"/>
</dbReference>
<dbReference type="GO" id="GO:0043565">
    <property type="term" value="F:sequence-specific DNA binding"/>
    <property type="evidence" value="ECO:0007669"/>
    <property type="project" value="InterPro"/>
</dbReference>
<evidence type="ECO:0000256" key="2">
    <source>
        <dbReference type="ARBA" id="ARBA00022840"/>
    </source>
</evidence>
<dbReference type="PRINTS" id="PR01590">
    <property type="entry name" value="HTHFIS"/>
</dbReference>
<dbReference type="SUPFAM" id="SSF52172">
    <property type="entry name" value="CheY-like"/>
    <property type="match status" value="1"/>
</dbReference>
<dbReference type="InterPro" id="IPR002197">
    <property type="entry name" value="HTH_Fis"/>
</dbReference>
<dbReference type="Proteomes" id="UP000316609">
    <property type="component" value="Unassembled WGS sequence"/>
</dbReference>
<keyword evidence="4" id="KW-0238">DNA-binding</keyword>
<dbReference type="InterPro" id="IPR025944">
    <property type="entry name" value="Sigma_54_int_dom_CS"/>
</dbReference>
<evidence type="ECO:0000256" key="6">
    <source>
        <dbReference type="PROSITE-ProRule" id="PRU00169"/>
    </source>
</evidence>
<comment type="caution">
    <text evidence="9">The sequence shown here is derived from an EMBL/GenBank/DDBJ whole genome shotgun (WGS) entry which is preliminary data.</text>
</comment>
<evidence type="ECO:0000259" key="8">
    <source>
        <dbReference type="PROSITE" id="PS50110"/>
    </source>
</evidence>
<evidence type="ECO:0000259" key="7">
    <source>
        <dbReference type="PROSITE" id="PS50045"/>
    </source>
</evidence>
<evidence type="ECO:0000256" key="4">
    <source>
        <dbReference type="ARBA" id="ARBA00023125"/>
    </source>
</evidence>
<evidence type="ECO:0000313" key="9">
    <source>
        <dbReference type="EMBL" id="TMQ67667.1"/>
    </source>
</evidence>
<dbReference type="InterPro" id="IPR025943">
    <property type="entry name" value="Sigma_54_int_dom_ATP-bd_2"/>
</dbReference>
<dbReference type="Pfam" id="PF02954">
    <property type="entry name" value="HTH_8"/>
    <property type="match status" value="1"/>
</dbReference>
<dbReference type="SMART" id="SM00448">
    <property type="entry name" value="REC"/>
    <property type="match status" value="1"/>
</dbReference>
<dbReference type="AlphaFoldDB" id="A0A538TVL5"/>
<dbReference type="InterPro" id="IPR001789">
    <property type="entry name" value="Sig_transdc_resp-reg_receiver"/>
</dbReference>
<dbReference type="GO" id="GO:0006355">
    <property type="term" value="P:regulation of DNA-templated transcription"/>
    <property type="evidence" value="ECO:0007669"/>
    <property type="project" value="InterPro"/>
</dbReference>
<dbReference type="Pfam" id="PF00158">
    <property type="entry name" value="Sigma54_activat"/>
    <property type="match status" value="1"/>
</dbReference>
<dbReference type="EMBL" id="VBOY01000033">
    <property type="protein sequence ID" value="TMQ67667.1"/>
    <property type="molecule type" value="Genomic_DNA"/>
</dbReference>
<evidence type="ECO:0000256" key="1">
    <source>
        <dbReference type="ARBA" id="ARBA00022741"/>
    </source>
</evidence>
<dbReference type="SUPFAM" id="SSF52540">
    <property type="entry name" value="P-loop containing nucleoside triphosphate hydrolases"/>
    <property type="match status" value="1"/>
</dbReference>
<dbReference type="FunFam" id="3.40.50.300:FF:000006">
    <property type="entry name" value="DNA-binding transcriptional regulator NtrC"/>
    <property type="match status" value="1"/>
</dbReference>